<dbReference type="GO" id="GO:0003700">
    <property type="term" value="F:DNA-binding transcription factor activity"/>
    <property type="evidence" value="ECO:0007669"/>
    <property type="project" value="InterPro"/>
</dbReference>
<dbReference type="Pfam" id="PF13411">
    <property type="entry name" value="MerR_1"/>
    <property type="match status" value="1"/>
</dbReference>
<dbReference type="PROSITE" id="PS50937">
    <property type="entry name" value="HTH_MERR_2"/>
    <property type="match status" value="1"/>
</dbReference>
<gene>
    <name evidence="3" type="ORF">KHA99_07270</name>
</gene>
<dbReference type="SUPFAM" id="SSF46955">
    <property type="entry name" value="Putative DNA-binding domain"/>
    <property type="match status" value="1"/>
</dbReference>
<dbReference type="InterPro" id="IPR009061">
    <property type="entry name" value="DNA-bd_dom_put_sf"/>
</dbReference>
<dbReference type="SMART" id="SM00422">
    <property type="entry name" value="HTH_MERR"/>
    <property type="match status" value="1"/>
</dbReference>
<sequence length="145" mass="16886">MSRWYDGAVYRIGELAERAMVSKRTIDYYTSIGLLKADRSESNYRIYTDESLHDLKFIEECKSLHYPLDEIKRKLEMRKAAGSIQASEVEKHVCTLTQQMLKLHNDLFDIIPFIEKLDEKQKETLTNNLSLLRTALLKSLLKVSS</sequence>
<dbReference type="InterPro" id="IPR047057">
    <property type="entry name" value="MerR_fam"/>
</dbReference>
<accession>A0A942U0H0</accession>
<dbReference type="EMBL" id="JAGYPF010000001">
    <property type="protein sequence ID" value="MBS4212260.1"/>
    <property type="molecule type" value="Genomic_DNA"/>
</dbReference>
<name>A0A942U0H0_9BACI</name>
<evidence type="ECO:0000256" key="1">
    <source>
        <dbReference type="ARBA" id="ARBA00023125"/>
    </source>
</evidence>
<dbReference type="PANTHER" id="PTHR30204">
    <property type="entry name" value="REDOX-CYCLING DRUG-SENSING TRANSCRIPTIONAL ACTIVATOR SOXR"/>
    <property type="match status" value="1"/>
</dbReference>
<dbReference type="PRINTS" id="PR00040">
    <property type="entry name" value="HTHMERR"/>
</dbReference>
<reference evidence="3" key="1">
    <citation type="submission" date="2021-05" db="EMBL/GenBank/DDBJ databases">
        <title>Novel Bacillus species.</title>
        <authorList>
            <person name="Liu G."/>
        </authorList>
    </citation>
    <scope>NUCLEOTIDE SEQUENCE</scope>
    <source>
        <strain evidence="3">FJAT-49825</strain>
    </source>
</reference>
<evidence type="ECO:0000259" key="2">
    <source>
        <dbReference type="PROSITE" id="PS50937"/>
    </source>
</evidence>
<dbReference type="AlphaFoldDB" id="A0A942U0H0"/>
<dbReference type="GO" id="GO:0003677">
    <property type="term" value="F:DNA binding"/>
    <property type="evidence" value="ECO:0007669"/>
    <property type="project" value="UniProtKB-KW"/>
</dbReference>
<keyword evidence="1" id="KW-0238">DNA-binding</keyword>
<comment type="caution">
    <text evidence="3">The sequence shown here is derived from an EMBL/GenBank/DDBJ whole genome shotgun (WGS) entry which is preliminary data.</text>
</comment>
<dbReference type="RefSeq" id="WP_213116723.1">
    <property type="nucleotide sequence ID" value="NZ_JAGYPF010000001.1"/>
</dbReference>
<dbReference type="InterPro" id="IPR000551">
    <property type="entry name" value="MerR-type_HTH_dom"/>
</dbReference>
<evidence type="ECO:0000313" key="4">
    <source>
        <dbReference type="Proteomes" id="UP000679749"/>
    </source>
</evidence>
<feature type="domain" description="HTH merR-type" evidence="2">
    <location>
        <begin position="9"/>
        <end position="77"/>
    </location>
</feature>
<evidence type="ECO:0000313" key="3">
    <source>
        <dbReference type="EMBL" id="MBS4212260.1"/>
    </source>
</evidence>
<organism evidence="3 4">
    <name type="scientific">Neobacillus rhizophilus</name>
    <dbReference type="NCBI Taxonomy" id="2833579"/>
    <lineage>
        <taxon>Bacteria</taxon>
        <taxon>Bacillati</taxon>
        <taxon>Bacillota</taxon>
        <taxon>Bacilli</taxon>
        <taxon>Bacillales</taxon>
        <taxon>Bacillaceae</taxon>
        <taxon>Neobacillus</taxon>
    </lineage>
</organism>
<dbReference type="Gene3D" id="1.10.1660.10">
    <property type="match status" value="1"/>
</dbReference>
<protein>
    <submittedName>
        <fullName evidence="3">MerR family transcriptional regulator</fullName>
    </submittedName>
</protein>
<proteinExistence type="predicted"/>
<dbReference type="Proteomes" id="UP000679749">
    <property type="component" value="Unassembled WGS sequence"/>
</dbReference>
<keyword evidence="4" id="KW-1185">Reference proteome</keyword>
<dbReference type="PANTHER" id="PTHR30204:SF95">
    <property type="entry name" value="HTH-TYPE TRANSCRIPTIONAL REGULATOR CUER"/>
    <property type="match status" value="1"/>
</dbReference>